<reference evidence="2 3" key="1">
    <citation type="journal article" date="2017" name="ISME J.">
        <title>Energy and carbon metabolisms in a deep terrestrial subsurface fluid microbial community.</title>
        <authorList>
            <person name="Momper L."/>
            <person name="Jungbluth S.P."/>
            <person name="Lee M.D."/>
            <person name="Amend J.P."/>
        </authorList>
    </citation>
    <scope>NUCLEOTIDE SEQUENCE [LARGE SCALE GENOMIC DNA]</scope>
    <source>
        <strain evidence="2">SURF_17</strain>
    </source>
</reference>
<feature type="transmembrane region" description="Helical" evidence="1">
    <location>
        <begin position="45"/>
        <end position="72"/>
    </location>
</feature>
<comment type="caution">
    <text evidence="2">The sequence shown here is derived from an EMBL/GenBank/DDBJ whole genome shotgun (WGS) entry which is preliminary data.</text>
</comment>
<protein>
    <submittedName>
        <fullName evidence="2">Uncharacterized protein</fullName>
    </submittedName>
</protein>
<dbReference type="EMBL" id="QZKI01000024">
    <property type="protein sequence ID" value="RJP73747.1"/>
    <property type="molecule type" value="Genomic_DNA"/>
</dbReference>
<evidence type="ECO:0000256" key="1">
    <source>
        <dbReference type="SAM" id="Phobius"/>
    </source>
</evidence>
<feature type="transmembrane region" description="Helical" evidence="1">
    <location>
        <begin position="12"/>
        <end position="33"/>
    </location>
</feature>
<evidence type="ECO:0000313" key="3">
    <source>
        <dbReference type="Proteomes" id="UP000285961"/>
    </source>
</evidence>
<keyword evidence="1" id="KW-0812">Transmembrane</keyword>
<organism evidence="2 3">
    <name type="scientific">Candidatus Abyssobacteria bacterium SURF_17</name>
    <dbReference type="NCBI Taxonomy" id="2093361"/>
    <lineage>
        <taxon>Bacteria</taxon>
        <taxon>Pseudomonadati</taxon>
        <taxon>Candidatus Hydrogenedentota</taxon>
        <taxon>Candidatus Abyssobacteria</taxon>
    </lineage>
</organism>
<evidence type="ECO:0000313" key="2">
    <source>
        <dbReference type="EMBL" id="RJP73747.1"/>
    </source>
</evidence>
<accession>A0A419F5S1</accession>
<name>A0A419F5S1_9BACT</name>
<gene>
    <name evidence="2" type="ORF">C4532_04060</name>
</gene>
<dbReference type="AlphaFoldDB" id="A0A419F5S1"/>
<dbReference type="Proteomes" id="UP000285961">
    <property type="component" value="Unassembled WGS sequence"/>
</dbReference>
<proteinExistence type="predicted"/>
<keyword evidence="1" id="KW-0472">Membrane</keyword>
<keyword evidence="1" id="KW-1133">Transmembrane helix</keyword>
<sequence length="77" mass="7757">MAIDRGTRMATFVHAIETFATIGTLGGAAYGLYSALGGTPFELLMAAIRLGVMGFVGGTVIGIVLGGLAAVLRVGSR</sequence>